<feature type="transmembrane region" description="Helical" evidence="6">
    <location>
        <begin position="136"/>
        <end position="156"/>
    </location>
</feature>
<comment type="function">
    <text evidence="5">Subunit of the V1 complex of vacuolar(H+)-ATPase (V-ATPase), a multisubunit enzyme composed of a peripheral complex (V1) that hydrolyzes ATP and a membrane integral complex (V0) that translocates protons. V-ATPase is responsible for acidifying and maintaining the pH of intracellular compartments and in some cell types, is targeted to the plasma membrane, where it is responsible for acidifying the extracellular environment. Subunit C is necessary for the assembly of the catalytic sector of the enzyme and is likely to have a specific function in its catalytic activity.</text>
</comment>
<evidence type="ECO:0000256" key="1">
    <source>
        <dbReference type="ARBA" id="ARBA00006138"/>
    </source>
</evidence>
<name>A0AAQ3S431_VIGMU</name>
<evidence type="ECO:0000256" key="5">
    <source>
        <dbReference type="RuleBase" id="RU364010"/>
    </source>
</evidence>
<sequence>MTGCIVVGCRSWTKLGLRIWRTILGLSSYPRPFPKQFPHPYPNRGLGSLCVLCLDCRFWRRGALLQFNIPNLCVGTLDTLLSLSDDLTKLNNFVERVTHKIKRQIEELQRVSGVDSGGVIVDGVPVDSYLTRFASLFLLVILQFFPQSFYSFYLYIQINYNLKALNHKWRDCRQELWQLRDDGTCTREELIAMAPDGIDRDHWASFVDYRLDERTKEKECGHKVSRGEVWIATHKKTNGAFANDEAREIGLVIATSDVHFMGVFGLKKIQAYESTTPSQSKEISSSDSLAHVLGSQEHRGRVRDLGLGPLDKNIHLQ</sequence>
<gene>
    <name evidence="7" type="ORF">V8G54_012510</name>
</gene>
<dbReference type="Gene3D" id="1.20.1460.10">
    <property type="entry name" value="subunit c (vma5p) of the yeast v-atpase, domain 2"/>
    <property type="match status" value="1"/>
</dbReference>
<evidence type="ECO:0000313" key="8">
    <source>
        <dbReference type="Proteomes" id="UP001374535"/>
    </source>
</evidence>
<keyword evidence="3 5" id="KW-0375">Hydrogen ion transport</keyword>
<keyword evidence="8" id="KW-1185">Reference proteome</keyword>
<dbReference type="Pfam" id="PF03223">
    <property type="entry name" value="V-ATPase_C"/>
    <property type="match status" value="1"/>
</dbReference>
<organism evidence="7 8">
    <name type="scientific">Vigna mungo</name>
    <name type="common">Black gram</name>
    <name type="synonym">Phaseolus mungo</name>
    <dbReference type="NCBI Taxonomy" id="3915"/>
    <lineage>
        <taxon>Eukaryota</taxon>
        <taxon>Viridiplantae</taxon>
        <taxon>Streptophyta</taxon>
        <taxon>Embryophyta</taxon>
        <taxon>Tracheophyta</taxon>
        <taxon>Spermatophyta</taxon>
        <taxon>Magnoliopsida</taxon>
        <taxon>eudicotyledons</taxon>
        <taxon>Gunneridae</taxon>
        <taxon>Pentapetalae</taxon>
        <taxon>rosids</taxon>
        <taxon>fabids</taxon>
        <taxon>Fabales</taxon>
        <taxon>Fabaceae</taxon>
        <taxon>Papilionoideae</taxon>
        <taxon>50 kb inversion clade</taxon>
        <taxon>NPAAA clade</taxon>
        <taxon>indigoferoid/millettioid clade</taxon>
        <taxon>Phaseoleae</taxon>
        <taxon>Vigna</taxon>
    </lineage>
</organism>
<dbReference type="PANTHER" id="PTHR10137">
    <property type="entry name" value="V-TYPE PROTON ATPASE SUBUNIT C"/>
    <property type="match status" value="1"/>
</dbReference>
<proteinExistence type="inferred from homology"/>
<dbReference type="PANTHER" id="PTHR10137:SF0">
    <property type="entry name" value="V-TYPE PROTON ATPASE SUBUNIT C"/>
    <property type="match status" value="1"/>
</dbReference>
<dbReference type="Proteomes" id="UP001374535">
    <property type="component" value="Chromosome 4"/>
</dbReference>
<dbReference type="SUPFAM" id="SSF118203">
    <property type="entry name" value="Vacuolar ATP synthase subunit C"/>
    <property type="match status" value="1"/>
</dbReference>
<evidence type="ECO:0000313" key="7">
    <source>
        <dbReference type="EMBL" id="WVZ14944.1"/>
    </source>
</evidence>
<evidence type="ECO:0000256" key="2">
    <source>
        <dbReference type="ARBA" id="ARBA00022448"/>
    </source>
</evidence>
<keyword evidence="6" id="KW-0812">Transmembrane</keyword>
<feature type="non-terminal residue" evidence="7">
    <location>
        <position position="1"/>
    </location>
</feature>
<dbReference type="GO" id="GO:0000221">
    <property type="term" value="C:vacuolar proton-transporting V-type ATPase, V1 domain"/>
    <property type="evidence" value="ECO:0007669"/>
    <property type="project" value="TreeGrafter"/>
</dbReference>
<dbReference type="GO" id="GO:0046961">
    <property type="term" value="F:proton-transporting ATPase activity, rotational mechanism"/>
    <property type="evidence" value="ECO:0007669"/>
    <property type="project" value="InterPro"/>
</dbReference>
<dbReference type="InterPro" id="IPR036132">
    <property type="entry name" value="Vac_ATP_synth_c_sf"/>
</dbReference>
<keyword evidence="6" id="KW-1133">Transmembrane helix</keyword>
<keyword evidence="4 5" id="KW-0406">Ion transport</keyword>
<reference evidence="7 8" key="1">
    <citation type="journal article" date="2023" name="Life. Sci Alliance">
        <title>Evolutionary insights into 3D genome organization and epigenetic landscape of Vigna mungo.</title>
        <authorList>
            <person name="Junaid A."/>
            <person name="Singh B."/>
            <person name="Bhatia S."/>
        </authorList>
    </citation>
    <scope>NUCLEOTIDE SEQUENCE [LARGE SCALE GENOMIC DNA]</scope>
    <source>
        <strain evidence="7">Urdbean</strain>
    </source>
</reference>
<comment type="subunit">
    <text evidence="5">V-ATPase is a heteromultimeric enzyme composed of a peripheral catalytic V1 complex (components A to H) attached to an integral membrane V0 proton pore complex.</text>
</comment>
<evidence type="ECO:0000256" key="4">
    <source>
        <dbReference type="ARBA" id="ARBA00023065"/>
    </source>
</evidence>
<keyword evidence="2 5" id="KW-0813">Transport</keyword>
<protein>
    <recommendedName>
        <fullName evidence="5">V-type proton ATPase subunit C</fullName>
    </recommendedName>
</protein>
<comment type="similarity">
    <text evidence="1 5">Belongs to the V-ATPase C subunit family.</text>
</comment>
<evidence type="ECO:0000256" key="3">
    <source>
        <dbReference type="ARBA" id="ARBA00022781"/>
    </source>
</evidence>
<dbReference type="EMBL" id="CP144697">
    <property type="protein sequence ID" value="WVZ14944.1"/>
    <property type="molecule type" value="Genomic_DNA"/>
</dbReference>
<dbReference type="InterPro" id="IPR004907">
    <property type="entry name" value="ATPase_V1-cplx_csu"/>
</dbReference>
<evidence type="ECO:0000256" key="6">
    <source>
        <dbReference type="SAM" id="Phobius"/>
    </source>
</evidence>
<dbReference type="AlphaFoldDB" id="A0AAQ3S431"/>
<accession>A0AAQ3S431</accession>
<keyword evidence="6" id="KW-0472">Membrane</keyword>